<organism evidence="1 2">
    <name type="scientific">Trifolium pratense</name>
    <name type="common">Red clover</name>
    <dbReference type="NCBI Taxonomy" id="57577"/>
    <lineage>
        <taxon>Eukaryota</taxon>
        <taxon>Viridiplantae</taxon>
        <taxon>Streptophyta</taxon>
        <taxon>Embryophyta</taxon>
        <taxon>Tracheophyta</taxon>
        <taxon>Spermatophyta</taxon>
        <taxon>Magnoliopsida</taxon>
        <taxon>eudicotyledons</taxon>
        <taxon>Gunneridae</taxon>
        <taxon>Pentapetalae</taxon>
        <taxon>rosids</taxon>
        <taxon>fabids</taxon>
        <taxon>Fabales</taxon>
        <taxon>Fabaceae</taxon>
        <taxon>Papilionoideae</taxon>
        <taxon>50 kb inversion clade</taxon>
        <taxon>NPAAA clade</taxon>
        <taxon>Hologalegina</taxon>
        <taxon>IRL clade</taxon>
        <taxon>Trifolieae</taxon>
        <taxon>Trifolium</taxon>
    </lineage>
</organism>
<dbReference type="Proteomes" id="UP001177021">
    <property type="component" value="Unassembled WGS sequence"/>
</dbReference>
<proteinExistence type="predicted"/>
<protein>
    <submittedName>
        <fullName evidence="1">Uncharacterized protein</fullName>
    </submittedName>
</protein>
<dbReference type="EMBL" id="CASHSV030000409">
    <property type="protein sequence ID" value="CAJ2662640.1"/>
    <property type="molecule type" value="Genomic_DNA"/>
</dbReference>
<keyword evidence="2" id="KW-1185">Reference proteome</keyword>
<name>A0ACB0KZR0_TRIPR</name>
<comment type="caution">
    <text evidence="1">The sequence shown here is derived from an EMBL/GenBank/DDBJ whole genome shotgun (WGS) entry which is preliminary data.</text>
</comment>
<gene>
    <name evidence="1" type="ORF">MILVUS5_LOCUS28200</name>
</gene>
<accession>A0ACB0KZR0</accession>
<evidence type="ECO:0000313" key="1">
    <source>
        <dbReference type="EMBL" id="CAJ2662640.1"/>
    </source>
</evidence>
<sequence>MKVLEAAMKATQMPQLGRWGRTAMKAEYPTHPLTLRPNGPEAWTMREAQQ</sequence>
<reference evidence="1" key="1">
    <citation type="submission" date="2023-10" db="EMBL/GenBank/DDBJ databases">
        <authorList>
            <person name="Rodriguez Cubillos JULIANA M."/>
            <person name="De Vega J."/>
        </authorList>
    </citation>
    <scope>NUCLEOTIDE SEQUENCE</scope>
</reference>
<evidence type="ECO:0000313" key="2">
    <source>
        <dbReference type="Proteomes" id="UP001177021"/>
    </source>
</evidence>